<name>A0A3R7CI19_CLOSI</name>
<organism evidence="1 2">
    <name type="scientific">Clonorchis sinensis</name>
    <name type="common">Chinese liver fluke</name>
    <dbReference type="NCBI Taxonomy" id="79923"/>
    <lineage>
        <taxon>Eukaryota</taxon>
        <taxon>Metazoa</taxon>
        <taxon>Spiralia</taxon>
        <taxon>Lophotrochozoa</taxon>
        <taxon>Platyhelminthes</taxon>
        <taxon>Trematoda</taxon>
        <taxon>Digenea</taxon>
        <taxon>Opisthorchiida</taxon>
        <taxon>Opisthorchiata</taxon>
        <taxon>Opisthorchiidae</taxon>
        <taxon>Clonorchis</taxon>
    </lineage>
</organism>
<reference evidence="1 2" key="1">
    <citation type="journal article" date="2018" name="Biotechnol. Adv.">
        <title>Improved genomic resources and new bioinformatic workflow for the carcinogenic parasite Clonorchis sinensis: Biotechnological implications.</title>
        <authorList>
            <person name="Wang D."/>
            <person name="Korhonen P.K."/>
            <person name="Gasser R.B."/>
            <person name="Young N.D."/>
        </authorList>
    </citation>
    <scope>NUCLEOTIDE SEQUENCE [LARGE SCALE GENOMIC DNA]</scope>
    <source>
        <strain evidence="1">Cs-k2</strain>
    </source>
</reference>
<protein>
    <submittedName>
        <fullName evidence="1">Uncharacterized protein</fullName>
    </submittedName>
</protein>
<dbReference type="InParanoid" id="A0A3R7CI19"/>
<sequence length="68" mass="7637">MLVAFLFKLFYQLTRSKGDRKFTSLECNKTHSLHQTSVVRTQPLPLDFPCLDLGNLAVSQPSCLPRGA</sequence>
<accession>A0A3R7CI19</accession>
<proteinExistence type="predicted"/>
<keyword evidence="2" id="KW-1185">Reference proteome</keyword>
<comment type="caution">
    <text evidence="1">The sequence shown here is derived from an EMBL/GenBank/DDBJ whole genome shotgun (WGS) entry which is preliminary data.</text>
</comment>
<evidence type="ECO:0000313" key="1">
    <source>
        <dbReference type="EMBL" id="KAG5441966.1"/>
    </source>
</evidence>
<evidence type="ECO:0000313" key="2">
    <source>
        <dbReference type="Proteomes" id="UP000286415"/>
    </source>
</evidence>
<dbReference type="AlphaFoldDB" id="A0A3R7CI19"/>
<reference evidence="1 2" key="2">
    <citation type="journal article" date="2021" name="Genomics">
        <title>High-quality reference genome for Clonorchis sinensis.</title>
        <authorList>
            <person name="Young N.D."/>
            <person name="Stroehlein A.J."/>
            <person name="Kinkar L."/>
            <person name="Wang T."/>
            <person name="Sohn W.M."/>
            <person name="Chang B.C.H."/>
            <person name="Kaur P."/>
            <person name="Weisz D."/>
            <person name="Dudchenko O."/>
            <person name="Aiden E.L."/>
            <person name="Korhonen P.K."/>
            <person name="Gasser R.B."/>
        </authorList>
    </citation>
    <scope>NUCLEOTIDE SEQUENCE [LARGE SCALE GENOMIC DNA]</scope>
    <source>
        <strain evidence="1">Cs-k2</strain>
    </source>
</reference>
<dbReference type="EMBL" id="NIRI02000076">
    <property type="protein sequence ID" value="KAG5441966.1"/>
    <property type="molecule type" value="Genomic_DNA"/>
</dbReference>
<dbReference type="Proteomes" id="UP000286415">
    <property type="component" value="Unassembled WGS sequence"/>
</dbReference>
<gene>
    <name evidence="1" type="ORF">CSKR_110775</name>
</gene>